<dbReference type="EMBL" id="JABCKV010000001">
    <property type="protein sequence ID" value="KAG5648837.1"/>
    <property type="molecule type" value="Genomic_DNA"/>
</dbReference>
<dbReference type="OrthoDB" id="2567806at2759"/>
<gene>
    <name evidence="3" type="ORF">DXG03_000186</name>
</gene>
<evidence type="ECO:0000313" key="3">
    <source>
        <dbReference type="EMBL" id="KAG5648837.1"/>
    </source>
</evidence>
<organism evidence="3 4">
    <name type="scientific">Asterophora parasitica</name>
    <dbReference type="NCBI Taxonomy" id="117018"/>
    <lineage>
        <taxon>Eukaryota</taxon>
        <taxon>Fungi</taxon>
        <taxon>Dikarya</taxon>
        <taxon>Basidiomycota</taxon>
        <taxon>Agaricomycotina</taxon>
        <taxon>Agaricomycetes</taxon>
        <taxon>Agaricomycetidae</taxon>
        <taxon>Agaricales</taxon>
        <taxon>Tricholomatineae</taxon>
        <taxon>Lyophyllaceae</taxon>
        <taxon>Asterophora</taxon>
    </lineage>
</organism>
<evidence type="ECO:0000313" key="4">
    <source>
        <dbReference type="Proteomes" id="UP000775547"/>
    </source>
</evidence>
<feature type="domain" description="Ribosome maturation protein SDO1/SBDS N-terminal" evidence="2">
    <location>
        <begin position="6"/>
        <end position="94"/>
    </location>
</feature>
<proteinExistence type="predicted"/>
<dbReference type="Pfam" id="PF01172">
    <property type="entry name" value="SBDS_N"/>
    <property type="match status" value="1"/>
</dbReference>
<dbReference type="Proteomes" id="UP000775547">
    <property type="component" value="Unassembled WGS sequence"/>
</dbReference>
<name>A0A9P7GKU9_9AGAR</name>
<sequence length="128" mass="13861">MPKSLTKVIYKPDHTSNSEYTVIVNPEEFKKLCFTDTSIPLAEVVDSFTIFHSTQGRQGYLGQPSKQQLDTDFGTSNDTDVVKIILEKGKDQAADSIGLGTGTEKNLARGGGSVDLNRGGLNRGGRQL</sequence>
<protein>
    <recommendedName>
        <fullName evidence="2">Ribosome maturation protein SDO1/SBDS N-terminal domain-containing protein</fullName>
    </recommendedName>
</protein>
<evidence type="ECO:0000256" key="1">
    <source>
        <dbReference type="SAM" id="MobiDB-lite"/>
    </source>
</evidence>
<accession>A0A9P7GKU9</accession>
<dbReference type="InterPro" id="IPR019783">
    <property type="entry name" value="SDO1/SBDS_N"/>
</dbReference>
<reference evidence="3" key="1">
    <citation type="submission" date="2020-07" db="EMBL/GenBank/DDBJ databases">
        <authorList>
            <person name="Nieuwenhuis M."/>
            <person name="Van De Peppel L.J.J."/>
        </authorList>
    </citation>
    <scope>NUCLEOTIDE SEQUENCE</scope>
    <source>
        <strain evidence="3">AP01</strain>
        <tissue evidence="3">Mycelium</tissue>
    </source>
</reference>
<dbReference type="InterPro" id="IPR036786">
    <property type="entry name" value="Ribosome_mat_SBDS_N_sf"/>
</dbReference>
<dbReference type="AlphaFoldDB" id="A0A9P7GKU9"/>
<reference evidence="3" key="2">
    <citation type="submission" date="2021-10" db="EMBL/GenBank/DDBJ databases">
        <title>Phylogenomics reveals ancestral predisposition of the termite-cultivated fungus Termitomyces towards a domesticated lifestyle.</title>
        <authorList>
            <person name="Auxier B."/>
            <person name="Grum-Grzhimaylo A."/>
            <person name="Cardenas M.E."/>
            <person name="Lodge J.D."/>
            <person name="Laessoe T."/>
            <person name="Pedersen O."/>
            <person name="Smith M.E."/>
            <person name="Kuyper T.W."/>
            <person name="Franco-Molano E.A."/>
            <person name="Baroni T.J."/>
            <person name="Aanen D.K."/>
        </authorList>
    </citation>
    <scope>NUCLEOTIDE SEQUENCE</scope>
    <source>
        <strain evidence="3">AP01</strain>
        <tissue evidence="3">Mycelium</tissue>
    </source>
</reference>
<dbReference type="Gene3D" id="3.30.1250.10">
    <property type="entry name" value="Ribosome maturation protein SBDS, N-terminal domain"/>
    <property type="match status" value="1"/>
</dbReference>
<dbReference type="SUPFAM" id="SSF89895">
    <property type="entry name" value="FYSH domain"/>
    <property type="match status" value="1"/>
</dbReference>
<comment type="caution">
    <text evidence="3">The sequence shown here is derived from an EMBL/GenBank/DDBJ whole genome shotgun (WGS) entry which is preliminary data.</text>
</comment>
<keyword evidence="4" id="KW-1185">Reference proteome</keyword>
<feature type="region of interest" description="Disordered" evidence="1">
    <location>
        <begin position="95"/>
        <end position="128"/>
    </location>
</feature>
<evidence type="ECO:0000259" key="2">
    <source>
        <dbReference type="Pfam" id="PF01172"/>
    </source>
</evidence>